<dbReference type="Proteomes" id="UP000438429">
    <property type="component" value="Unassembled WGS sequence"/>
</dbReference>
<dbReference type="AlphaFoldDB" id="A0A6A4RSC1"/>
<accession>A0A6A4RSC1</accession>
<gene>
    <name evidence="1" type="ORF">F2P81_023819</name>
</gene>
<reference evidence="1 2" key="1">
    <citation type="submission" date="2019-06" db="EMBL/GenBank/DDBJ databases">
        <title>Draft genomes of female and male turbot (Scophthalmus maximus).</title>
        <authorList>
            <person name="Xu H."/>
            <person name="Xu X.-W."/>
            <person name="Shao C."/>
            <person name="Chen S."/>
        </authorList>
    </citation>
    <scope>NUCLEOTIDE SEQUENCE [LARGE SCALE GENOMIC DNA]</scope>
    <source>
        <strain evidence="1">Ysfricsl-2016a</strain>
        <tissue evidence="1">Blood</tissue>
    </source>
</reference>
<dbReference type="EMBL" id="VEVO01000022">
    <property type="protein sequence ID" value="KAF0023189.1"/>
    <property type="molecule type" value="Genomic_DNA"/>
</dbReference>
<comment type="caution">
    <text evidence="1">The sequence shown here is derived from an EMBL/GenBank/DDBJ whole genome shotgun (WGS) entry which is preliminary data.</text>
</comment>
<sequence>MFSISGDDVFISGASVGTLPLRISSPRTSPPLYTYRGSKEKGIVIPVWSAMPKDFLPLHSDLPPEPRLRSTRTCDVYSWLIPGCFQEQTSQCSCDTSLTRKQSLSSLILVTGRQVWKKSQKQEVRPVDSNDCCSITAG</sequence>
<organism evidence="1 2">
    <name type="scientific">Scophthalmus maximus</name>
    <name type="common">Turbot</name>
    <name type="synonym">Psetta maxima</name>
    <dbReference type="NCBI Taxonomy" id="52904"/>
    <lineage>
        <taxon>Eukaryota</taxon>
        <taxon>Metazoa</taxon>
        <taxon>Chordata</taxon>
        <taxon>Craniata</taxon>
        <taxon>Vertebrata</taxon>
        <taxon>Euteleostomi</taxon>
        <taxon>Actinopterygii</taxon>
        <taxon>Neopterygii</taxon>
        <taxon>Teleostei</taxon>
        <taxon>Neoteleostei</taxon>
        <taxon>Acanthomorphata</taxon>
        <taxon>Carangaria</taxon>
        <taxon>Pleuronectiformes</taxon>
        <taxon>Pleuronectoidei</taxon>
        <taxon>Scophthalmidae</taxon>
        <taxon>Scophthalmus</taxon>
    </lineage>
</organism>
<protein>
    <submittedName>
        <fullName evidence="1">Uncharacterized protein</fullName>
    </submittedName>
</protein>
<proteinExistence type="predicted"/>
<name>A0A6A4RSC1_SCOMX</name>
<evidence type="ECO:0000313" key="2">
    <source>
        <dbReference type="Proteomes" id="UP000438429"/>
    </source>
</evidence>
<evidence type="ECO:0000313" key="1">
    <source>
        <dbReference type="EMBL" id="KAF0023189.1"/>
    </source>
</evidence>